<dbReference type="GO" id="GO:0046856">
    <property type="term" value="P:phosphatidylinositol dephosphorylation"/>
    <property type="evidence" value="ECO:0007669"/>
    <property type="project" value="TreeGrafter"/>
</dbReference>
<dbReference type="GO" id="GO:0004438">
    <property type="term" value="F:phosphatidylinositol-3-phosphate phosphatase activity"/>
    <property type="evidence" value="ECO:0007669"/>
    <property type="project" value="TreeGrafter"/>
</dbReference>
<dbReference type="GO" id="GO:0106018">
    <property type="term" value="F:phosphatidylinositol-3,5-bisphosphate phosphatase activity"/>
    <property type="evidence" value="ECO:0007669"/>
    <property type="project" value="TreeGrafter"/>
</dbReference>
<name>A0AAV8VZV2_9CUCU</name>
<evidence type="ECO:0000256" key="2">
    <source>
        <dbReference type="ARBA" id="ARBA00022801"/>
    </source>
</evidence>
<organism evidence="5 6">
    <name type="scientific">Exocentrus adspersus</name>
    <dbReference type="NCBI Taxonomy" id="1586481"/>
    <lineage>
        <taxon>Eukaryota</taxon>
        <taxon>Metazoa</taxon>
        <taxon>Ecdysozoa</taxon>
        <taxon>Arthropoda</taxon>
        <taxon>Hexapoda</taxon>
        <taxon>Insecta</taxon>
        <taxon>Pterygota</taxon>
        <taxon>Neoptera</taxon>
        <taxon>Endopterygota</taxon>
        <taxon>Coleoptera</taxon>
        <taxon>Polyphaga</taxon>
        <taxon>Cucujiformia</taxon>
        <taxon>Chrysomeloidea</taxon>
        <taxon>Cerambycidae</taxon>
        <taxon>Lamiinae</taxon>
        <taxon>Acanthocinini</taxon>
        <taxon>Exocentrus</taxon>
    </lineage>
</organism>
<feature type="domain" description="Myotubularin phosphatase" evidence="4">
    <location>
        <begin position="123"/>
        <end position="282"/>
    </location>
</feature>
<evidence type="ECO:0000256" key="1">
    <source>
        <dbReference type="ARBA" id="ARBA00007471"/>
    </source>
</evidence>
<feature type="binding site" evidence="3">
    <location>
        <begin position="271"/>
        <end position="272"/>
    </location>
    <ligand>
        <name>substrate</name>
    </ligand>
</feature>
<dbReference type="Proteomes" id="UP001159042">
    <property type="component" value="Unassembled WGS sequence"/>
</dbReference>
<dbReference type="InterPro" id="IPR010569">
    <property type="entry name" value="Myotubularin-like_Pase_dom"/>
</dbReference>
<dbReference type="GO" id="GO:0005737">
    <property type="term" value="C:cytoplasm"/>
    <property type="evidence" value="ECO:0007669"/>
    <property type="project" value="TreeGrafter"/>
</dbReference>
<dbReference type="InterPro" id="IPR029021">
    <property type="entry name" value="Prot-tyrosine_phosphatase-like"/>
</dbReference>
<dbReference type="SUPFAM" id="SSF52799">
    <property type="entry name" value="(Phosphotyrosine protein) phosphatases II"/>
    <property type="match status" value="1"/>
</dbReference>
<dbReference type="Pfam" id="PF21098">
    <property type="entry name" value="PH-GRAM_MTMR6-like"/>
    <property type="match status" value="1"/>
</dbReference>
<dbReference type="InterPro" id="IPR048994">
    <property type="entry name" value="PH-GRAM_MTMR6-9"/>
</dbReference>
<evidence type="ECO:0000313" key="6">
    <source>
        <dbReference type="Proteomes" id="UP001159042"/>
    </source>
</evidence>
<dbReference type="PANTHER" id="PTHR10807:SF8">
    <property type="entry name" value="PHOSPHATIDYLINOSITOL-3-PHOSPHATE PHOSPHATASE"/>
    <property type="match status" value="1"/>
</dbReference>
<comment type="similarity">
    <text evidence="1">Belongs to the protein-tyrosine phosphatase family. Non-receptor class myotubularin subfamily.</text>
</comment>
<evidence type="ECO:0000256" key="3">
    <source>
        <dbReference type="PIRSR" id="PIRSR630564-2"/>
    </source>
</evidence>
<dbReference type="Gene3D" id="2.30.29.30">
    <property type="entry name" value="Pleckstrin-homology domain (PH domain)/Phosphotyrosine-binding domain (PTB)"/>
    <property type="match status" value="1"/>
</dbReference>
<dbReference type="FunFam" id="2.30.29.30:FF:000135">
    <property type="entry name" value="Myotubularin related protein 6"/>
    <property type="match status" value="1"/>
</dbReference>
<keyword evidence="6" id="KW-1185">Reference proteome</keyword>
<gene>
    <name evidence="5" type="ORF">NQ315_003909</name>
</gene>
<proteinExistence type="inferred from homology"/>
<dbReference type="InterPro" id="IPR011993">
    <property type="entry name" value="PH-like_dom_sf"/>
</dbReference>
<dbReference type="AlphaFoldDB" id="A0AAV8VZV2"/>
<accession>A0AAV8VZV2</accession>
<sequence>MEIIKTPKIENVRMLDRYSKVPSQGTLYLTATHLIFVDPDAKKETWVLHMHIASLEKLPLTTTGSPLLIRTKTFLSVTFVIPKERDCHDVFISLQQLSQPSNVRDLYCFSYTPPAEELQRAAGWNFYDLQSEYHRMGAPNEHWCLTNLNKDYELCETYPRYLYVPCSASVQTLIGSSRFRSKGRLPVLSYLYKNMASISRCSQPLSGFSARCVEDEKMLNHMLKTNPNASFMYVVDTRPKINAMANRAAGKGYENENFYENIKFQFLGVENIHVMRNSLAKK</sequence>
<protein>
    <recommendedName>
        <fullName evidence="4">Myotubularin phosphatase domain-containing protein</fullName>
    </recommendedName>
</protein>
<evidence type="ECO:0000313" key="5">
    <source>
        <dbReference type="EMBL" id="KAJ8919325.1"/>
    </source>
</evidence>
<dbReference type="InterPro" id="IPR030564">
    <property type="entry name" value="Myotubularin"/>
</dbReference>
<reference evidence="5 6" key="1">
    <citation type="journal article" date="2023" name="Insect Mol. Biol.">
        <title>Genome sequencing provides insights into the evolution of gene families encoding plant cell wall-degrading enzymes in longhorned beetles.</title>
        <authorList>
            <person name="Shin N.R."/>
            <person name="Okamura Y."/>
            <person name="Kirsch R."/>
            <person name="Pauchet Y."/>
        </authorList>
    </citation>
    <scope>NUCLEOTIDE SEQUENCE [LARGE SCALE GENOMIC DNA]</scope>
    <source>
        <strain evidence="5">EAD_L_NR</strain>
    </source>
</reference>
<evidence type="ECO:0000259" key="4">
    <source>
        <dbReference type="PROSITE" id="PS51339"/>
    </source>
</evidence>
<dbReference type="PANTHER" id="PTHR10807">
    <property type="entry name" value="MYOTUBULARIN-RELATED"/>
    <property type="match status" value="1"/>
</dbReference>
<dbReference type="PROSITE" id="PS51339">
    <property type="entry name" value="PPASE_MYOTUBULARIN"/>
    <property type="match status" value="1"/>
</dbReference>
<dbReference type="CDD" id="cd13210">
    <property type="entry name" value="PH-GRAM_MTMR6-like"/>
    <property type="match status" value="1"/>
</dbReference>
<comment type="caution">
    <text evidence="5">The sequence shown here is derived from an EMBL/GenBank/DDBJ whole genome shotgun (WGS) entry which is preliminary data.</text>
</comment>
<dbReference type="Pfam" id="PF06602">
    <property type="entry name" value="Myotub-related"/>
    <property type="match status" value="1"/>
</dbReference>
<dbReference type="SUPFAM" id="SSF50729">
    <property type="entry name" value="PH domain-like"/>
    <property type="match status" value="1"/>
</dbReference>
<keyword evidence="2" id="KW-0378">Hydrolase</keyword>
<dbReference type="EMBL" id="JANEYG010000019">
    <property type="protein sequence ID" value="KAJ8919325.1"/>
    <property type="molecule type" value="Genomic_DNA"/>
</dbReference>